<name>A0A061EJV8_THECC</name>
<dbReference type="HOGENOM" id="CLU_014776_3_0_1"/>
<protein>
    <submittedName>
        <fullName evidence="6">Cysteine/Histidine-rich C1 domain family protein, putative</fullName>
    </submittedName>
</protein>
<dbReference type="OMA" id="NYGHQHS"/>
<dbReference type="GO" id="GO:0008270">
    <property type="term" value="F:zinc ion binding"/>
    <property type="evidence" value="ECO:0007669"/>
    <property type="project" value="UniProtKB-KW"/>
</dbReference>
<keyword evidence="1" id="KW-0479">Metal-binding</keyword>
<accession>A0A061EJV8</accession>
<evidence type="ECO:0000256" key="3">
    <source>
        <dbReference type="ARBA" id="ARBA00022771"/>
    </source>
</evidence>
<dbReference type="SUPFAM" id="SSF57889">
    <property type="entry name" value="Cysteine-rich domain"/>
    <property type="match status" value="6"/>
</dbReference>
<dbReference type="InterPro" id="IPR021099">
    <property type="entry name" value="PORR_domain"/>
</dbReference>
<evidence type="ECO:0000256" key="1">
    <source>
        <dbReference type="ARBA" id="ARBA00022723"/>
    </source>
</evidence>
<dbReference type="Proteomes" id="UP000026915">
    <property type="component" value="Chromosome 4"/>
</dbReference>
<evidence type="ECO:0000256" key="4">
    <source>
        <dbReference type="ARBA" id="ARBA00022833"/>
    </source>
</evidence>
<dbReference type="SMART" id="SM00249">
    <property type="entry name" value="PHD"/>
    <property type="match status" value="5"/>
</dbReference>
<keyword evidence="3" id="KW-0863">Zinc-finger</keyword>
<gene>
    <name evidence="6" type="ORF">TCM_020094</name>
</gene>
<dbReference type="InterPro" id="IPR001965">
    <property type="entry name" value="Znf_PHD"/>
</dbReference>
<feature type="domain" description="Phorbol-ester/DAG-type" evidence="5">
    <location>
        <begin position="10"/>
        <end position="63"/>
    </location>
</feature>
<reference evidence="6 7" key="1">
    <citation type="journal article" date="2013" name="Genome Biol.">
        <title>The genome sequence of the most widely cultivated cacao type and its use to identify candidate genes regulating pod color.</title>
        <authorList>
            <person name="Motamayor J.C."/>
            <person name="Mockaitis K."/>
            <person name="Schmutz J."/>
            <person name="Haiminen N."/>
            <person name="Iii D.L."/>
            <person name="Cornejo O."/>
            <person name="Findley S.D."/>
            <person name="Zheng P."/>
            <person name="Utro F."/>
            <person name="Royaert S."/>
            <person name="Saski C."/>
            <person name="Jenkins J."/>
            <person name="Podicheti R."/>
            <person name="Zhao M."/>
            <person name="Scheffler B.E."/>
            <person name="Stack J.C."/>
            <person name="Feltus F.A."/>
            <person name="Mustiga G.M."/>
            <person name="Amores F."/>
            <person name="Phillips W."/>
            <person name="Marelli J.P."/>
            <person name="May G.D."/>
            <person name="Shapiro H."/>
            <person name="Ma J."/>
            <person name="Bustamante C.D."/>
            <person name="Schnell R.J."/>
            <person name="Main D."/>
            <person name="Gilbert D."/>
            <person name="Parida L."/>
            <person name="Kuhn D.N."/>
        </authorList>
    </citation>
    <scope>NUCLEOTIDE SEQUENCE [LARGE SCALE GENOMIC DNA]</scope>
    <source>
        <strain evidence="7">cv. Matina 1-6</strain>
    </source>
</reference>
<evidence type="ECO:0000313" key="7">
    <source>
        <dbReference type="Proteomes" id="UP000026915"/>
    </source>
</evidence>
<keyword evidence="7" id="KW-1185">Reference proteome</keyword>
<dbReference type="InterPro" id="IPR053192">
    <property type="entry name" value="Vacuole_Formation_Reg"/>
</dbReference>
<dbReference type="InterPro" id="IPR004146">
    <property type="entry name" value="DC1"/>
</dbReference>
<evidence type="ECO:0000259" key="5">
    <source>
        <dbReference type="PROSITE" id="PS50081"/>
    </source>
</evidence>
<dbReference type="GO" id="GO:0003723">
    <property type="term" value="F:RNA binding"/>
    <property type="evidence" value="ECO:0007669"/>
    <property type="project" value="InterPro"/>
</dbReference>
<dbReference type="eggNOG" id="ENOG502R2V0">
    <property type="taxonomic scope" value="Eukaryota"/>
</dbReference>
<dbReference type="EMBL" id="CM001882">
    <property type="protein sequence ID" value="EOY04953.1"/>
    <property type="molecule type" value="Genomic_DNA"/>
</dbReference>
<dbReference type="SMART" id="SM00109">
    <property type="entry name" value="C1"/>
    <property type="match status" value="7"/>
</dbReference>
<evidence type="ECO:0000313" key="6">
    <source>
        <dbReference type="EMBL" id="EOY04953.1"/>
    </source>
</evidence>
<keyword evidence="4" id="KW-0862">Zinc</keyword>
<dbReference type="Pfam" id="PF03107">
    <property type="entry name" value="C1_2"/>
    <property type="match status" value="6"/>
</dbReference>
<dbReference type="PANTHER" id="PTHR32410:SF169">
    <property type="entry name" value="C1 DOMAIN FAMILY PROTEIN, PUTATIVE-RELATED"/>
    <property type="match status" value="1"/>
</dbReference>
<proteinExistence type="predicted"/>
<dbReference type="FunCoup" id="A0A061EJV8">
    <property type="interactions" value="73"/>
</dbReference>
<dbReference type="Gramene" id="EOY04953">
    <property type="protein sequence ID" value="EOY04953"/>
    <property type="gene ID" value="TCM_020094"/>
</dbReference>
<keyword evidence="2" id="KW-0677">Repeat</keyword>
<dbReference type="InterPro" id="IPR046349">
    <property type="entry name" value="C1-like_sf"/>
</dbReference>
<dbReference type="Pfam" id="PF11955">
    <property type="entry name" value="PORR"/>
    <property type="match status" value="1"/>
</dbReference>
<dbReference type="PANTHER" id="PTHR32410">
    <property type="entry name" value="CYSTEINE/HISTIDINE-RICH C1 DOMAIN FAMILY PROTEIN"/>
    <property type="match status" value="1"/>
</dbReference>
<feature type="domain" description="Phorbol-ester/DAG-type" evidence="5">
    <location>
        <begin position="244"/>
        <end position="283"/>
    </location>
</feature>
<dbReference type="InterPro" id="IPR002219">
    <property type="entry name" value="PKC_DAG/PE"/>
</dbReference>
<organism evidence="6 7">
    <name type="scientific">Theobroma cacao</name>
    <name type="common">Cacao</name>
    <name type="synonym">Cocoa</name>
    <dbReference type="NCBI Taxonomy" id="3641"/>
    <lineage>
        <taxon>Eukaryota</taxon>
        <taxon>Viridiplantae</taxon>
        <taxon>Streptophyta</taxon>
        <taxon>Embryophyta</taxon>
        <taxon>Tracheophyta</taxon>
        <taxon>Spermatophyta</taxon>
        <taxon>Magnoliopsida</taxon>
        <taxon>eudicotyledons</taxon>
        <taxon>Gunneridae</taxon>
        <taxon>Pentapetalae</taxon>
        <taxon>rosids</taxon>
        <taxon>malvids</taxon>
        <taxon>Malvales</taxon>
        <taxon>Malvaceae</taxon>
        <taxon>Byttnerioideae</taxon>
        <taxon>Theobroma</taxon>
    </lineage>
</organism>
<dbReference type="AlphaFoldDB" id="A0A061EJV8"/>
<sequence>MSESENFGHQHPLVFNEKQSNQSEEACCSRCGEEVSLSAPSFGCVECGFHLHKKCVEAPSEINHPFHPKHPLLLLQNSPYVNGDCICNICDKTCKASIYHCSCGLDFHITCALFTYNIAQKNFEELQHVALEDPLISTGNDGEELESFQCFVCWKPLLSSTYFSLDCGFHLHKKCAELPLKINHMCHHKHPLVLQFNSQRFSCNICQETQKRGYVYCCLPCKVAVHIECVSTPPLPIVEDNSHQHPFTLFWIQFPFICSACGTEGNCAAYICTTCNIIVHKKCISLPHIIKSRWHHHLIFHKYFLHEEDLKYWDCIICHDEVNAEHGSYYCSDCKIIAHVNCVTKNETWYYIVSPENEDEKSIDSLALLPGESIDSITCVIERNDAGEATKIKHFKHMHELMLSEQIVEYDKYCEGCMLLISASFYYCLECGFFLHQACAELPKMKHVWFHDCQQSVLILTSDYIFRCRLCQHISNGFAYKCNECDDRVCLLCVTLTPDTLTCQGHKHPLLFYIEYEGKCCACGGDIRAAYGCKDCNFALHLSCVAIPTIARHKFDEHVLALTYSDDNDYSECHYCDVCEEGIDLNYWFFHCATCETSAHRSCVLGHYPYIKLGSIYKEGDHPHPLIFVKKIYYYPNKTFIAHYPDLFSFVHLADDCVGLKLLSWNDTFAVSQLEKNAFLQMEEDLKNNCLAFPIGFTRGFGLKRKCVEWLKEWQKPPYTPLYADASHLDPRTDVSEKRIVGVFHEFLHLTIEKKTERQNVSNLLKPLSLPQKFTKVFERHPGIFYISKRCDTQTVVLREAYDCQRLIQRHPLVDIRERFASMMRKGFMDRSRGLYKKTANVGLEDPSKIVLGDKACGNGLDSEVESDCDLFSEYGSMTQLIALPEFLLKKC</sequence>
<dbReference type="InParanoid" id="A0A061EJV8"/>
<dbReference type="STRING" id="3641.A0A061EJV8"/>
<dbReference type="PROSITE" id="PS50081">
    <property type="entry name" value="ZF_DAG_PE_2"/>
    <property type="match status" value="2"/>
</dbReference>
<evidence type="ECO:0000256" key="2">
    <source>
        <dbReference type="ARBA" id="ARBA00022737"/>
    </source>
</evidence>